<evidence type="ECO:0000313" key="2">
    <source>
        <dbReference type="Proteomes" id="UP000016560"/>
    </source>
</evidence>
<organism evidence="1 2">
    <name type="scientific">Aquipseudomonas alcaligenes (strain ATCC 14909 / DSM 50342 / CCUG 1425 / JCM 20561 / NBRC 14159 / NCIMB 9945 / NCTC 10367 / 1577)</name>
    <name type="common">Pseudomonas alcaligenes</name>
    <dbReference type="NCBI Taxonomy" id="1215092"/>
    <lineage>
        <taxon>Bacteria</taxon>
        <taxon>Pseudomonadati</taxon>
        <taxon>Pseudomonadota</taxon>
        <taxon>Gammaproteobacteria</taxon>
        <taxon>Pseudomonadales</taxon>
        <taxon>Pseudomonadaceae</taxon>
        <taxon>Aquipseudomonas</taxon>
    </lineage>
</organism>
<evidence type="ECO:0000313" key="1">
    <source>
        <dbReference type="EMBL" id="GAD64078.1"/>
    </source>
</evidence>
<accession>U3BB80</accession>
<sequence length="61" mass="6471">MDGLNPLAILLLLLSLAHWIGQAATQLPNSIQPTIWLYEAADGARDGAARYRATTRAPAAA</sequence>
<dbReference type="AlphaFoldDB" id="U3BB80"/>
<keyword evidence="2" id="KW-1185">Reference proteome</keyword>
<name>U3BB80_AQUA1</name>
<gene>
    <name evidence="1" type="ORF">PA6_033_00030</name>
</gene>
<dbReference type="Proteomes" id="UP000016560">
    <property type="component" value="Unassembled WGS sequence"/>
</dbReference>
<dbReference type="EMBL" id="BATI01000033">
    <property type="protein sequence ID" value="GAD64078.1"/>
    <property type="molecule type" value="Genomic_DNA"/>
</dbReference>
<reference evidence="1" key="1">
    <citation type="submission" date="2024-09" db="EMBL/GenBank/DDBJ databases">
        <title>Whole genome shotgun sequence of Pseudomonas alcaligenes NBRC 14159.</title>
        <authorList>
            <person name="Yoshida I."/>
            <person name="Hosoyama A."/>
            <person name="Tsuchikane K."/>
            <person name="Noguchi M."/>
            <person name="Hirakata S."/>
            <person name="Ando Y."/>
            <person name="Ohji S."/>
            <person name="Yamazoe A."/>
            <person name="Yamazaki S."/>
            <person name="Fujita N."/>
        </authorList>
    </citation>
    <scope>NUCLEOTIDE SEQUENCE</scope>
    <source>
        <strain evidence="1">NBRC 14159</strain>
    </source>
</reference>
<protein>
    <submittedName>
        <fullName evidence="1">Uncharacterized protein</fullName>
    </submittedName>
</protein>
<proteinExistence type="predicted"/>
<comment type="caution">
    <text evidence="1">The sequence shown here is derived from an EMBL/GenBank/DDBJ whole genome shotgun (WGS) entry which is preliminary data.</text>
</comment>